<dbReference type="Gene3D" id="3.10.310.70">
    <property type="match status" value="1"/>
</dbReference>
<evidence type="ECO:0000313" key="2">
    <source>
        <dbReference type="EMBL" id="OLF05694.1"/>
    </source>
</evidence>
<dbReference type="InterPro" id="IPR011059">
    <property type="entry name" value="Metal-dep_hydrolase_composite"/>
</dbReference>
<dbReference type="RefSeq" id="WP_075137325.1">
    <property type="nucleotide sequence ID" value="NZ_MSIF01000026.1"/>
</dbReference>
<evidence type="ECO:0000313" key="3">
    <source>
        <dbReference type="Proteomes" id="UP000185696"/>
    </source>
</evidence>
<dbReference type="GO" id="GO:0016810">
    <property type="term" value="F:hydrolase activity, acting on carbon-nitrogen (but not peptide) bonds"/>
    <property type="evidence" value="ECO:0007669"/>
    <property type="project" value="InterPro"/>
</dbReference>
<sequence length="446" mass="45778">MSTLYRRAEVAGAVLDVLVVADRVAAVGPGLPTAGVGEVVDCAGGALLPGLTDHHLHLHALARAATSVHCGPPLDRAGLADALRRATADEHGWVRGTGYTEDVAGPLDAAALDALHPDRPVRVQHRGGALWMLNTAAARAVGLATASHPGVERAADGTATGRLWRADPWLRSRLPAGAPPPLADVGARLAAHGITSVTDATPDVDPAAFAGALPQHVRLLGAPLTGPVPDGLTAGPYKIVLADSGLPTLDDLTGVIAAAHATGRAIAAHCVTVEALVLLLAALDLTGGHPGDRIEHAALVPDDLLAGLAARPLTVVTQPAFLTDRGADYRRDVPAAEHRDLYRYASLLAAGVPVAPSSDAPYGPLDPWTVIDASVTRAIAPDERVAARTALAGYLAPADHPGGPPRRVEPGAVADLVLLAEPLAQTLRHPRAAMVRRTVIAGHRVH</sequence>
<proteinExistence type="predicted"/>
<dbReference type="EMBL" id="MSIF01000026">
    <property type="protein sequence ID" value="OLF05694.1"/>
    <property type="molecule type" value="Genomic_DNA"/>
</dbReference>
<dbReference type="Gene3D" id="2.30.40.10">
    <property type="entry name" value="Urease, subunit C, domain 1"/>
    <property type="match status" value="1"/>
</dbReference>
<keyword evidence="2" id="KW-0378">Hydrolase</keyword>
<evidence type="ECO:0000259" key="1">
    <source>
        <dbReference type="Pfam" id="PF07969"/>
    </source>
</evidence>
<dbReference type="Pfam" id="PF07969">
    <property type="entry name" value="Amidohydro_3"/>
    <property type="match status" value="1"/>
</dbReference>
<dbReference type="PANTHER" id="PTHR22642:SF2">
    <property type="entry name" value="PROTEIN LONG AFTER FAR-RED 3"/>
    <property type="match status" value="1"/>
</dbReference>
<reference evidence="2 3" key="1">
    <citation type="submission" date="2016-12" db="EMBL/GenBank/DDBJ databases">
        <title>The draft genome sequence of Actinophytocola xinjiangensis.</title>
        <authorList>
            <person name="Wang W."/>
            <person name="Yuan L."/>
        </authorList>
    </citation>
    <scope>NUCLEOTIDE SEQUENCE [LARGE SCALE GENOMIC DNA]</scope>
    <source>
        <strain evidence="2 3">CGMCC 4.4663</strain>
    </source>
</reference>
<name>A0A7Z0WFZ3_9PSEU</name>
<comment type="caution">
    <text evidence="2">The sequence shown here is derived from an EMBL/GenBank/DDBJ whole genome shotgun (WGS) entry which is preliminary data.</text>
</comment>
<dbReference type="Proteomes" id="UP000185696">
    <property type="component" value="Unassembled WGS sequence"/>
</dbReference>
<dbReference type="InterPro" id="IPR032466">
    <property type="entry name" value="Metal_Hydrolase"/>
</dbReference>
<dbReference type="SUPFAM" id="SSF51556">
    <property type="entry name" value="Metallo-dependent hydrolases"/>
    <property type="match status" value="1"/>
</dbReference>
<dbReference type="Gene3D" id="3.20.20.140">
    <property type="entry name" value="Metal-dependent hydrolases"/>
    <property type="match status" value="1"/>
</dbReference>
<accession>A0A7Z0WFZ3</accession>
<feature type="domain" description="Amidohydrolase 3" evidence="1">
    <location>
        <begin position="38"/>
        <end position="446"/>
    </location>
</feature>
<keyword evidence="3" id="KW-1185">Reference proteome</keyword>
<dbReference type="AlphaFoldDB" id="A0A7Z0WFZ3"/>
<protein>
    <submittedName>
        <fullName evidence="2">Amidohydrolase</fullName>
    </submittedName>
</protein>
<dbReference type="OrthoDB" id="3173428at2"/>
<dbReference type="InterPro" id="IPR013108">
    <property type="entry name" value="Amidohydro_3"/>
</dbReference>
<organism evidence="2 3">
    <name type="scientific">Actinophytocola xinjiangensis</name>
    <dbReference type="NCBI Taxonomy" id="485602"/>
    <lineage>
        <taxon>Bacteria</taxon>
        <taxon>Bacillati</taxon>
        <taxon>Actinomycetota</taxon>
        <taxon>Actinomycetes</taxon>
        <taxon>Pseudonocardiales</taxon>
        <taxon>Pseudonocardiaceae</taxon>
    </lineage>
</organism>
<dbReference type="PANTHER" id="PTHR22642">
    <property type="entry name" value="IMIDAZOLONEPROPIONASE"/>
    <property type="match status" value="1"/>
</dbReference>
<dbReference type="SUPFAM" id="SSF51338">
    <property type="entry name" value="Composite domain of metallo-dependent hydrolases"/>
    <property type="match status" value="1"/>
</dbReference>
<gene>
    <name evidence="2" type="ORF">BLA60_34850</name>
</gene>